<dbReference type="AlphaFoldDB" id="A0A1J5TF33"/>
<sequence length="377" mass="40858">MNILVLGSRAPIAADITRALAVSGHRVLVADSLRIPVAGGTPFAVGCLRLPSPRLEFSMFQRVLRSKCVEMGIDAIVPVSEEVFWLAAAADSLPPSVSIRTSPLAILAGLHDKGRFAALATELGFGAAENILLNSIADVTSISEPEKFVFKPVFSRFASRVLIRPKRSWLKRVRPTRDQPWLAQTFVAGRELCAYNVAERGRLLLHVAYEPTYRIGSGAGVYFSPVVSETLRLMCERFISATGFTGQISFDAIDTGARLVALECNPRGTSGVHLAAQDPQALSETLLGQFGSAARSLKAQPRMLLAPLLLKNPMVLLSRSGRRRIRDARDALANAGIRPGRQAAAFAEIAWRALRSGISLTESTTADIEWNGEMVDR</sequence>
<dbReference type="EMBL" id="MLJW01000010">
    <property type="protein sequence ID" value="OIR14941.1"/>
    <property type="molecule type" value="Genomic_DNA"/>
</dbReference>
<evidence type="ECO:0008006" key="2">
    <source>
        <dbReference type="Google" id="ProtNLM"/>
    </source>
</evidence>
<name>A0A1J5TF33_9ZZZZ</name>
<proteinExistence type="predicted"/>
<dbReference type="InterPro" id="IPR013815">
    <property type="entry name" value="ATP_grasp_subdomain_1"/>
</dbReference>
<dbReference type="Gene3D" id="3.40.50.20">
    <property type="match status" value="1"/>
</dbReference>
<dbReference type="GO" id="GO:0005524">
    <property type="term" value="F:ATP binding"/>
    <property type="evidence" value="ECO:0007669"/>
    <property type="project" value="InterPro"/>
</dbReference>
<comment type="caution">
    <text evidence="1">The sequence shown here is derived from an EMBL/GenBank/DDBJ whole genome shotgun (WGS) entry which is preliminary data.</text>
</comment>
<reference evidence="1" key="1">
    <citation type="submission" date="2016-10" db="EMBL/GenBank/DDBJ databases">
        <title>Sequence of Gallionella enrichment culture.</title>
        <authorList>
            <person name="Poehlein A."/>
            <person name="Muehling M."/>
            <person name="Daniel R."/>
        </authorList>
    </citation>
    <scope>NUCLEOTIDE SEQUENCE</scope>
</reference>
<dbReference type="Gene3D" id="3.30.1490.20">
    <property type="entry name" value="ATP-grasp fold, A domain"/>
    <property type="match status" value="1"/>
</dbReference>
<gene>
    <name evidence="1" type="ORF">GALL_40570</name>
</gene>
<organism evidence="1">
    <name type="scientific">mine drainage metagenome</name>
    <dbReference type="NCBI Taxonomy" id="410659"/>
    <lineage>
        <taxon>unclassified sequences</taxon>
        <taxon>metagenomes</taxon>
        <taxon>ecological metagenomes</taxon>
    </lineage>
</organism>
<dbReference type="Gene3D" id="3.30.470.20">
    <property type="entry name" value="ATP-grasp fold, B domain"/>
    <property type="match status" value="1"/>
</dbReference>
<dbReference type="SUPFAM" id="SSF56059">
    <property type="entry name" value="Glutathione synthetase ATP-binding domain-like"/>
    <property type="match status" value="1"/>
</dbReference>
<protein>
    <recommendedName>
        <fullName evidence="2">ATP-grasp domain-containing protein</fullName>
    </recommendedName>
</protein>
<evidence type="ECO:0000313" key="1">
    <source>
        <dbReference type="EMBL" id="OIR14941.1"/>
    </source>
</evidence>
<accession>A0A1J5TF33</accession>